<sequence length="311" mass="36146">MKKIILSIICFTILLGCSDNNLNIEENIIDEDSIICENSNTKKLLTIQSTGSVILRYSYNNQDYLDEINIDAPGYQKSIYYTYNEENLLATKTSKFNTRAVSLTEIDSFQYNTGGELIKHQFKDKSYFAPDPYSEIIEDSSSYENNFVYDANLIKINSSDYIRLNEDKKIETIILDKAILTFQYDLNGNIISGTGNLNGKDINIRVSYECFIKHPIFQVHTFNHILISEYRKLKPYKILQSHETRAFLEVLVNLGFHYPSSIEWEITGEGNYKMSYEYDFDLEGYPEKKETIIYSSNSDTGSYSVYYHWED</sequence>
<evidence type="ECO:0000313" key="2">
    <source>
        <dbReference type="Proteomes" id="UP001185092"/>
    </source>
</evidence>
<dbReference type="PROSITE" id="PS51257">
    <property type="entry name" value="PROKAR_LIPOPROTEIN"/>
    <property type="match status" value="1"/>
</dbReference>
<accession>A0AAE3XNZ2</accession>
<evidence type="ECO:0000313" key="1">
    <source>
        <dbReference type="EMBL" id="MDR6238594.1"/>
    </source>
</evidence>
<gene>
    <name evidence="1" type="ORF">HNQ88_001631</name>
</gene>
<dbReference type="RefSeq" id="WP_309938100.1">
    <property type="nucleotide sequence ID" value="NZ_AP025305.1"/>
</dbReference>
<keyword evidence="2" id="KW-1185">Reference proteome</keyword>
<reference evidence="1" key="1">
    <citation type="submission" date="2023-07" db="EMBL/GenBank/DDBJ databases">
        <title>Genomic Encyclopedia of Type Strains, Phase IV (KMG-IV): sequencing the most valuable type-strain genomes for metagenomic binning, comparative biology and taxonomic classification.</title>
        <authorList>
            <person name="Goeker M."/>
        </authorList>
    </citation>
    <scope>NUCLEOTIDE SEQUENCE</scope>
    <source>
        <strain evidence="1">DSM 26174</strain>
    </source>
</reference>
<dbReference type="AlphaFoldDB" id="A0AAE3XNZ2"/>
<organism evidence="1 2">
    <name type="scientific">Aureibacter tunicatorum</name>
    <dbReference type="NCBI Taxonomy" id="866807"/>
    <lineage>
        <taxon>Bacteria</taxon>
        <taxon>Pseudomonadati</taxon>
        <taxon>Bacteroidota</taxon>
        <taxon>Cytophagia</taxon>
        <taxon>Cytophagales</taxon>
        <taxon>Persicobacteraceae</taxon>
        <taxon>Aureibacter</taxon>
    </lineage>
</organism>
<name>A0AAE3XNZ2_9BACT</name>
<proteinExistence type="predicted"/>
<comment type="caution">
    <text evidence="1">The sequence shown here is derived from an EMBL/GenBank/DDBJ whole genome shotgun (WGS) entry which is preliminary data.</text>
</comment>
<protein>
    <submittedName>
        <fullName evidence="1">Uncharacterized protein</fullName>
    </submittedName>
</protein>
<dbReference type="EMBL" id="JAVDQD010000002">
    <property type="protein sequence ID" value="MDR6238594.1"/>
    <property type="molecule type" value="Genomic_DNA"/>
</dbReference>
<dbReference type="Proteomes" id="UP001185092">
    <property type="component" value="Unassembled WGS sequence"/>
</dbReference>